<dbReference type="KEGG" id="clt:CM240_2955"/>
<feature type="region of interest" description="Disordered" evidence="1">
    <location>
        <begin position="205"/>
        <end position="224"/>
    </location>
</feature>
<dbReference type="AlphaFoldDB" id="W6S6R1"/>
<feature type="compositionally biased region" description="Polar residues" evidence="1">
    <location>
        <begin position="205"/>
        <end position="222"/>
    </location>
</feature>
<feature type="region of interest" description="Disordered" evidence="1">
    <location>
        <begin position="161"/>
        <end position="199"/>
    </location>
</feature>
<accession>W6S6R1</accession>
<dbReference type="OrthoDB" id="1938948at2"/>
<reference evidence="3 4" key="1">
    <citation type="submission" date="2013-11" db="EMBL/GenBank/DDBJ databases">
        <title>Complete genome sequence of Clostridum sp. M2/40.</title>
        <authorList>
            <person name="Wibberg D."/>
            <person name="Puehler A."/>
            <person name="Schlueter A."/>
        </authorList>
    </citation>
    <scope>NUCLEOTIDE SEQUENCE [LARGE SCALE GENOMIC DNA]</scope>
    <source>
        <strain evidence="4">M2/40</strain>
    </source>
</reference>
<keyword evidence="2" id="KW-0812">Transmembrane</keyword>
<feature type="compositionally biased region" description="Polar residues" evidence="1">
    <location>
        <begin position="169"/>
        <end position="199"/>
    </location>
</feature>
<gene>
    <name evidence="3" type="ORF">CM240_2955</name>
</gene>
<evidence type="ECO:0000313" key="4">
    <source>
        <dbReference type="Proteomes" id="UP000019426"/>
    </source>
</evidence>
<dbReference type="RefSeq" id="WP_156930612.1">
    <property type="nucleotide sequence ID" value="NZ_HG917869.1"/>
</dbReference>
<dbReference type="PATRIC" id="fig|1216932.3.peg.2922"/>
<dbReference type="STRING" id="1216932.CM240_2955"/>
<proteinExistence type="predicted"/>
<keyword evidence="2" id="KW-0472">Membrane</keyword>
<name>W6S6R1_9CLOT</name>
<evidence type="ECO:0000256" key="1">
    <source>
        <dbReference type="SAM" id="MobiDB-lite"/>
    </source>
</evidence>
<dbReference type="HOGENOM" id="CLU_914315_0_0_9"/>
<feature type="transmembrane region" description="Helical" evidence="2">
    <location>
        <begin position="282"/>
        <end position="301"/>
    </location>
</feature>
<keyword evidence="2" id="KW-1133">Transmembrane helix</keyword>
<dbReference type="EMBL" id="HG917869">
    <property type="protein sequence ID" value="CDM70072.1"/>
    <property type="molecule type" value="Genomic_DNA"/>
</dbReference>
<dbReference type="Proteomes" id="UP000019426">
    <property type="component" value="Chromosome M2/40_rep2"/>
</dbReference>
<evidence type="ECO:0000256" key="2">
    <source>
        <dbReference type="SAM" id="Phobius"/>
    </source>
</evidence>
<sequence length="304" mass="33298">MMKNLIKSVIFAITFMLLTSVVAKADSEISLKRIYTSADSVEVSIDNVNTIVSSFQLSLRLEGSVKLKDIVWSKELNKNVKTNFKYNSNDNILDIYVTSKENLVSKSGEIVIGTLKVAGTKKGSFNIVPNLEKATGALKLVSNRHKEIVISDMAIAGESDFVFPGDTPSIDSNKPENNTPEDGGQPSDSNELGSSTSEENKNTIALNNNTEANSGTNSSDGNRYNEMIENIDSSNEKDHMLNDSNDFEDVENEILSEDNENHISQVNDEADLNKEKSKSNNFIIYIAGAIITLTVGIGIYIKVK</sequence>
<protein>
    <submittedName>
        <fullName evidence="3">Putative secreted protein</fullName>
    </submittedName>
</protein>
<keyword evidence="4" id="KW-1185">Reference proteome</keyword>
<organism evidence="3 4">
    <name type="scientific">Clostridium bornimense</name>
    <dbReference type="NCBI Taxonomy" id="1216932"/>
    <lineage>
        <taxon>Bacteria</taxon>
        <taxon>Bacillati</taxon>
        <taxon>Bacillota</taxon>
        <taxon>Clostridia</taxon>
        <taxon>Eubacteriales</taxon>
        <taxon>Clostridiaceae</taxon>
        <taxon>Clostridium</taxon>
    </lineage>
</organism>
<evidence type="ECO:0000313" key="3">
    <source>
        <dbReference type="EMBL" id="CDM70072.1"/>
    </source>
</evidence>
<dbReference type="eggNOG" id="COG2247">
    <property type="taxonomic scope" value="Bacteria"/>
</dbReference>